<feature type="transmembrane region" description="Helical" evidence="2">
    <location>
        <begin position="73"/>
        <end position="99"/>
    </location>
</feature>
<accession>A0ABP5FJ04</accession>
<feature type="region of interest" description="Disordered" evidence="1">
    <location>
        <begin position="1"/>
        <end position="21"/>
    </location>
</feature>
<evidence type="ECO:0000256" key="2">
    <source>
        <dbReference type="SAM" id="Phobius"/>
    </source>
</evidence>
<protein>
    <recommendedName>
        <fullName evidence="5">DUF4190 domain-containing protein</fullName>
    </recommendedName>
</protein>
<comment type="caution">
    <text evidence="3">The sequence shown here is derived from an EMBL/GenBank/DDBJ whole genome shotgun (WGS) entry which is preliminary data.</text>
</comment>
<evidence type="ECO:0008006" key="5">
    <source>
        <dbReference type="Google" id="ProtNLM"/>
    </source>
</evidence>
<organism evidence="3 4">
    <name type="scientific">Agromyces tropicus</name>
    <dbReference type="NCBI Taxonomy" id="555371"/>
    <lineage>
        <taxon>Bacteria</taxon>
        <taxon>Bacillati</taxon>
        <taxon>Actinomycetota</taxon>
        <taxon>Actinomycetes</taxon>
        <taxon>Micrococcales</taxon>
        <taxon>Microbacteriaceae</taxon>
        <taxon>Agromyces</taxon>
    </lineage>
</organism>
<feature type="compositionally biased region" description="Gly residues" evidence="1">
    <location>
        <begin position="1"/>
        <end position="11"/>
    </location>
</feature>
<evidence type="ECO:0000313" key="3">
    <source>
        <dbReference type="EMBL" id="GAA2027717.1"/>
    </source>
</evidence>
<dbReference type="RefSeq" id="WP_344369762.1">
    <property type="nucleotide sequence ID" value="NZ_BAAAPW010000001.1"/>
</dbReference>
<keyword evidence="2" id="KW-1133">Transmembrane helix</keyword>
<dbReference type="Proteomes" id="UP001501196">
    <property type="component" value="Unassembled WGS sequence"/>
</dbReference>
<dbReference type="EMBL" id="BAAAPW010000001">
    <property type="protein sequence ID" value="GAA2027717.1"/>
    <property type="molecule type" value="Genomic_DNA"/>
</dbReference>
<feature type="transmembrane region" description="Helical" evidence="2">
    <location>
        <begin position="28"/>
        <end position="61"/>
    </location>
</feature>
<keyword evidence="2" id="KW-0812">Transmembrane</keyword>
<evidence type="ECO:0000256" key="1">
    <source>
        <dbReference type="SAM" id="MobiDB-lite"/>
    </source>
</evidence>
<name>A0ABP5FJ04_9MICO</name>
<sequence>MSGGFGGGFGARRGIPGDDGPTRRPSLAAIIGVGLAVLAFALPSWFALPVGAAAIVLGVVARRQFRADPATGPGWLSITAIVLGAFVLIGQVLILLTVLSTAPA</sequence>
<proteinExistence type="predicted"/>
<gene>
    <name evidence="3" type="ORF">GCM10009819_08960</name>
</gene>
<keyword evidence="4" id="KW-1185">Reference proteome</keyword>
<keyword evidence="2" id="KW-0472">Membrane</keyword>
<reference evidence="4" key="1">
    <citation type="journal article" date="2019" name="Int. J. Syst. Evol. Microbiol.">
        <title>The Global Catalogue of Microorganisms (GCM) 10K type strain sequencing project: providing services to taxonomists for standard genome sequencing and annotation.</title>
        <authorList>
            <consortium name="The Broad Institute Genomics Platform"/>
            <consortium name="The Broad Institute Genome Sequencing Center for Infectious Disease"/>
            <person name="Wu L."/>
            <person name="Ma J."/>
        </authorList>
    </citation>
    <scope>NUCLEOTIDE SEQUENCE [LARGE SCALE GENOMIC DNA]</scope>
    <source>
        <strain evidence="4">JCM 15672</strain>
    </source>
</reference>
<evidence type="ECO:0000313" key="4">
    <source>
        <dbReference type="Proteomes" id="UP001501196"/>
    </source>
</evidence>